<evidence type="ECO:0000313" key="2">
    <source>
        <dbReference type="Proteomes" id="UP000410492"/>
    </source>
</evidence>
<dbReference type="Proteomes" id="UP000410492">
    <property type="component" value="Unassembled WGS sequence"/>
</dbReference>
<protein>
    <submittedName>
        <fullName evidence="1">Uncharacterized protein</fullName>
    </submittedName>
</protein>
<dbReference type="AlphaFoldDB" id="A0A653DRK4"/>
<name>A0A653DRK4_CALMS</name>
<gene>
    <name evidence="1" type="ORF">CALMAC_LOCUS19227</name>
</gene>
<reference evidence="1 2" key="1">
    <citation type="submission" date="2019-01" db="EMBL/GenBank/DDBJ databases">
        <authorList>
            <person name="Sayadi A."/>
        </authorList>
    </citation>
    <scope>NUCLEOTIDE SEQUENCE [LARGE SCALE GENOMIC DNA]</scope>
</reference>
<accession>A0A653DRK4</accession>
<proteinExistence type="predicted"/>
<evidence type="ECO:0000313" key="1">
    <source>
        <dbReference type="EMBL" id="VEN61959.1"/>
    </source>
</evidence>
<keyword evidence="2" id="KW-1185">Reference proteome</keyword>
<dbReference type="EMBL" id="CAACVG010013553">
    <property type="protein sequence ID" value="VEN61959.1"/>
    <property type="molecule type" value="Genomic_DNA"/>
</dbReference>
<sequence>MDATILFQAAIPFSDGHLETSIGNFVCLSLCLNENELYHSIDDDDYCTFMVSKQHLNSNGEVLSLLIICWLKLLNNTHL</sequence>
<feature type="non-terminal residue" evidence="1">
    <location>
        <position position="79"/>
    </location>
</feature>
<organism evidence="1 2">
    <name type="scientific">Callosobruchus maculatus</name>
    <name type="common">Southern cowpea weevil</name>
    <name type="synonym">Pulse bruchid</name>
    <dbReference type="NCBI Taxonomy" id="64391"/>
    <lineage>
        <taxon>Eukaryota</taxon>
        <taxon>Metazoa</taxon>
        <taxon>Ecdysozoa</taxon>
        <taxon>Arthropoda</taxon>
        <taxon>Hexapoda</taxon>
        <taxon>Insecta</taxon>
        <taxon>Pterygota</taxon>
        <taxon>Neoptera</taxon>
        <taxon>Endopterygota</taxon>
        <taxon>Coleoptera</taxon>
        <taxon>Polyphaga</taxon>
        <taxon>Cucujiformia</taxon>
        <taxon>Chrysomeloidea</taxon>
        <taxon>Chrysomelidae</taxon>
        <taxon>Bruchinae</taxon>
        <taxon>Bruchini</taxon>
        <taxon>Callosobruchus</taxon>
    </lineage>
</organism>